<accession>A0A1G2QWC4</accession>
<dbReference type="EMBL" id="MHTS01000005">
    <property type="protein sequence ID" value="OHA64915.1"/>
    <property type="molecule type" value="Genomic_DNA"/>
</dbReference>
<reference evidence="1 2" key="1">
    <citation type="journal article" date="2016" name="Nat. Commun.">
        <title>Thousands of microbial genomes shed light on interconnected biogeochemical processes in an aquifer system.</title>
        <authorList>
            <person name="Anantharaman K."/>
            <person name="Brown C.T."/>
            <person name="Hug L.A."/>
            <person name="Sharon I."/>
            <person name="Castelle C.J."/>
            <person name="Probst A.J."/>
            <person name="Thomas B.C."/>
            <person name="Singh A."/>
            <person name="Wilkins M.J."/>
            <person name="Karaoz U."/>
            <person name="Brodie E.L."/>
            <person name="Williams K.H."/>
            <person name="Hubbard S.S."/>
            <person name="Banfield J.F."/>
        </authorList>
    </citation>
    <scope>NUCLEOTIDE SEQUENCE [LARGE SCALE GENOMIC DNA]</scope>
</reference>
<organism evidence="1 2">
    <name type="scientific">Candidatus Wildermuthbacteria bacterium RIFCSPHIGHO2_01_FULL_48_27b</name>
    <dbReference type="NCBI Taxonomy" id="1802447"/>
    <lineage>
        <taxon>Bacteria</taxon>
        <taxon>Candidatus Wildermuthiibacteriota</taxon>
    </lineage>
</organism>
<evidence type="ECO:0000313" key="1">
    <source>
        <dbReference type="EMBL" id="OHA64915.1"/>
    </source>
</evidence>
<dbReference type="AlphaFoldDB" id="A0A1G2QWC4"/>
<sequence>MFREMLDRILAEAEAITEAEYILPPAEPLGPNDTILGEMMPEMLRFHTLLERAEVAAKATKDLPYGVDQTKLCEAWNRQQALENLFWLAIREAFPDHRDRNIAVVRVGDRPMVVATPYVIDMRKYEHD</sequence>
<name>A0A1G2QWC4_9BACT</name>
<comment type="caution">
    <text evidence="1">The sequence shown here is derived from an EMBL/GenBank/DDBJ whole genome shotgun (WGS) entry which is preliminary data.</text>
</comment>
<evidence type="ECO:0000313" key="2">
    <source>
        <dbReference type="Proteomes" id="UP000178170"/>
    </source>
</evidence>
<proteinExistence type="predicted"/>
<dbReference type="Proteomes" id="UP000178170">
    <property type="component" value="Unassembled WGS sequence"/>
</dbReference>
<gene>
    <name evidence="1" type="ORF">A2843_02605</name>
</gene>
<protein>
    <submittedName>
        <fullName evidence="1">Uncharacterized protein</fullName>
    </submittedName>
</protein>